<protein>
    <submittedName>
        <fullName evidence="2">2-polyprenyl-6-methoxyphenol hydroxylase</fullName>
    </submittedName>
</protein>
<dbReference type="RefSeq" id="WP_253839599.1">
    <property type="nucleotide sequence ID" value="NZ_JAMTCS010000016.1"/>
</dbReference>
<evidence type="ECO:0000259" key="1">
    <source>
        <dbReference type="Pfam" id="PF01494"/>
    </source>
</evidence>
<feature type="domain" description="FAD-binding" evidence="1">
    <location>
        <begin position="28"/>
        <end position="367"/>
    </location>
</feature>
<dbReference type="Pfam" id="PF01494">
    <property type="entry name" value="FAD_binding_3"/>
    <property type="match status" value="1"/>
</dbReference>
<accession>A0A9X2G528</accession>
<dbReference type="EMBL" id="JAMTCS010000016">
    <property type="protein sequence ID" value="MCP2267217.1"/>
    <property type="molecule type" value="Genomic_DNA"/>
</dbReference>
<keyword evidence="3" id="KW-1185">Reference proteome</keyword>
<dbReference type="PANTHER" id="PTHR43422:SF3">
    <property type="entry name" value="THIAMINE THIAZOLE SYNTHASE"/>
    <property type="match status" value="1"/>
</dbReference>
<dbReference type="Gene3D" id="3.50.50.60">
    <property type="entry name" value="FAD/NAD(P)-binding domain"/>
    <property type="match status" value="1"/>
</dbReference>
<dbReference type="PANTHER" id="PTHR43422">
    <property type="entry name" value="THIAMINE THIAZOLE SYNTHASE"/>
    <property type="match status" value="1"/>
</dbReference>
<gene>
    <name evidence="2" type="ORF">APR03_004589</name>
</gene>
<organism evidence="2 3">
    <name type="scientific">Promicromonospora thailandica</name>
    <dbReference type="NCBI Taxonomy" id="765201"/>
    <lineage>
        <taxon>Bacteria</taxon>
        <taxon>Bacillati</taxon>
        <taxon>Actinomycetota</taxon>
        <taxon>Actinomycetes</taxon>
        <taxon>Micrococcales</taxon>
        <taxon>Promicromonosporaceae</taxon>
        <taxon>Promicromonospora</taxon>
    </lineage>
</organism>
<dbReference type="GO" id="GO:0071949">
    <property type="term" value="F:FAD binding"/>
    <property type="evidence" value="ECO:0007669"/>
    <property type="project" value="InterPro"/>
</dbReference>
<dbReference type="AlphaFoldDB" id="A0A9X2G528"/>
<dbReference type="Proteomes" id="UP001139493">
    <property type="component" value="Unassembled WGS sequence"/>
</dbReference>
<dbReference type="SUPFAM" id="SSF51905">
    <property type="entry name" value="FAD/NAD(P)-binding domain"/>
    <property type="match status" value="1"/>
</dbReference>
<sequence length="469" mass="49470">MIESPPALFEALVQAAPPGDATLLFDTACVIGGGIAGLLAARVLSDRARRVVVIEPDDLSGTAGPRPGVPQGLQVHTLLPGGQQWLERWVPGLTKEAQERGASLVPGQGTTFLDGVPQALDAEGHHLLAIGRPLLESLIRDRVVSRPGVTVLRGRAIGLRYDGDAVDGVRYTSRSAGDQGDNGARVLDVDFVVDAMGRSSRLSSWLGDSGYDQPRLERLGISINYATALFERSVELADLERPGALALFTPGHSRHGVSTAAVQPIEGMRWIAMLMGYGDSRPGRTVAEFRAACAALPPVFAEAVAGDVVGGVETYHQADNRRRHFADADHLPARLVAVGDAVASFNPIYGQGMSSAALHASCLAAYLGGAPDLDAVAREFYRTQQVVVDAAWAVSAGGDGARLDAQNGTDVPQGVRERRRAMDQIAAATLVDGELAHAFNDVSYMLRHPAVLADPELLARAVAANERAA</sequence>
<reference evidence="2" key="1">
    <citation type="submission" date="2022-06" db="EMBL/GenBank/DDBJ databases">
        <title>Genomic Encyclopedia of Archaeal and Bacterial Type Strains, Phase II (KMG-II): from individual species to whole genera.</title>
        <authorList>
            <person name="Goeker M."/>
        </authorList>
    </citation>
    <scope>NUCLEOTIDE SEQUENCE</scope>
    <source>
        <strain evidence="2">DSM 26652</strain>
    </source>
</reference>
<proteinExistence type="predicted"/>
<evidence type="ECO:0000313" key="2">
    <source>
        <dbReference type="EMBL" id="MCP2267217.1"/>
    </source>
</evidence>
<name>A0A9X2G528_9MICO</name>
<dbReference type="InterPro" id="IPR002938">
    <property type="entry name" value="FAD-bd"/>
</dbReference>
<dbReference type="InterPro" id="IPR036188">
    <property type="entry name" value="FAD/NAD-bd_sf"/>
</dbReference>
<evidence type="ECO:0000313" key="3">
    <source>
        <dbReference type="Proteomes" id="UP001139493"/>
    </source>
</evidence>
<comment type="caution">
    <text evidence="2">The sequence shown here is derived from an EMBL/GenBank/DDBJ whole genome shotgun (WGS) entry which is preliminary data.</text>
</comment>
<dbReference type="PRINTS" id="PR00420">
    <property type="entry name" value="RNGMNOXGNASE"/>
</dbReference>